<dbReference type="EMBL" id="LGSR01000020">
    <property type="protein sequence ID" value="KOS18891.1"/>
    <property type="molecule type" value="Genomic_DNA"/>
</dbReference>
<accession>A0A0M8N378</accession>
<dbReference type="InterPro" id="IPR001398">
    <property type="entry name" value="Macrophage_inhib_fac"/>
</dbReference>
<evidence type="ECO:0000256" key="12">
    <source>
        <dbReference type="ARBA" id="ARBA00042730"/>
    </source>
</evidence>
<feature type="compositionally biased region" description="Low complexity" evidence="13">
    <location>
        <begin position="183"/>
        <end position="206"/>
    </location>
</feature>
<dbReference type="GO" id="GO:0004167">
    <property type="term" value="F:dopachrome isomerase activity"/>
    <property type="evidence" value="ECO:0007669"/>
    <property type="project" value="UniProtKB-EC"/>
</dbReference>
<dbReference type="PANTHER" id="PTHR11954:SF6">
    <property type="entry name" value="MACROPHAGE MIGRATION INHIBITORY FACTOR"/>
    <property type="match status" value="1"/>
</dbReference>
<comment type="catalytic activity">
    <reaction evidence="6">
        <text>3-phenylpyruvate = enol-phenylpyruvate</text>
        <dbReference type="Rhea" id="RHEA:17097"/>
        <dbReference type="ChEBI" id="CHEBI:16815"/>
        <dbReference type="ChEBI" id="CHEBI:18005"/>
        <dbReference type="EC" id="5.3.2.1"/>
    </reaction>
</comment>
<evidence type="ECO:0000256" key="10">
    <source>
        <dbReference type="ARBA" id="ARBA00041631"/>
    </source>
</evidence>
<evidence type="ECO:0000256" key="6">
    <source>
        <dbReference type="ARBA" id="ARBA00036735"/>
    </source>
</evidence>
<evidence type="ECO:0000313" key="14">
    <source>
        <dbReference type="EMBL" id="KOS18891.1"/>
    </source>
</evidence>
<evidence type="ECO:0000256" key="3">
    <source>
        <dbReference type="ARBA" id="ARBA00022514"/>
    </source>
</evidence>
<keyword evidence="3" id="KW-0202">Cytokine</keyword>
<dbReference type="OrthoDB" id="255819at2759"/>
<dbReference type="InterPro" id="IPR014347">
    <property type="entry name" value="Tautomerase/MIF_sf"/>
</dbReference>
<dbReference type="AlphaFoldDB" id="A0A0M8N378"/>
<dbReference type="STRING" id="150374.A0A0M8N378"/>
<evidence type="ECO:0000256" key="11">
    <source>
        <dbReference type="ARBA" id="ARBA00041912"/>
    </source>
</evidence>
<evidence type="ECO:0000256" key="4">
    <source>
        <dbReference type="ARBA" id="ARBA00022525"/>
    </source>
</evidence>
<keyword evidence="15" id="KW-1185">Reference proteome</keyword>
<dbReference type="GO" id="GO:0050178">
    <property type="term" value="F:phenylpyruvate tautomerase activity"/>
    <property type="evidence" value="ECO:0007669"/>
    <property type="project" value="UniProtKB-EC"/>
</dbReference>
<proteinExistence type="inferred from homology"/>
<dbReference type="Gene3D" id="3.30.429.10">
    <property type="entry name" value="Macrophage Migration Inhibitory Factor"/>
    <property type="match status" value="1"/>
</dbReference>
<evidence type="ECO:0000256" key="9">
    <source>
        <dbReference type="ARBA" id="ARBA00039086"/>
    </source>
</evidence>
<dbReference type="GO" id="GO:0005576">
    <property type="term" value="C:extracellular region"/>
    <property type="evidence" value="ECO:0007669"/>
    <property type="project" value="UniProtKB-SubCell"/>
</dbReference>
<name>A0A0M8N378_ESCWE</name>
<keyword evidence="5" id="KW-0413">Isomerase</keyword>
<gene>
    <name evidence="14" type="ORF">ESCO_001199</name>
</gene>
<comment type="subcellular location">
    <subcellularLocation>
        <location evidence="1">Secreted</location>
    </subcellularLocation>
</comment>
<comment type="caution">
    <text evidence="14">The sequence shown here is derived from an EMBL/GenBank/DDBJ whole genome shotgun (WGS) entry which is preliminary data.</text>
</comment>
<evidence type="ECO:0000313" key="15">
    <source>
        <dbReference type="Proteomes" id="UP000053831"/>
    </source>
</evidence>
<evidence type="ECO:0000256" key="8">
    <source>
        <dbReference type="ARBA" id="ARBA00038932"/>
    </source>
</evidence>
<comment type="catalytic activity">
    <reaction evidence="7">
        <text>L-dopachrome = 5,6-dihydroxyindole-2-carboxylate</text>
        <dbReference type="Rhea" id="RHEA:13041"/>
        <dbReference type="ChEBI" id="CHEBI:16875"/>
        <dbReference type="ChEBI" id="CHEBI:57509"/>
        <dbReference type="EC" id="5.3.3.12"/>
    </reaction>
</comment>
<evidence type="ECO:0000256" key="1">
    <source>
        <dbReference type="ARBA" id="ARBA00004613"/>
    </source>
</evidence>
<evidence type="ECO:0000256" key="7">
    <source>
        <dbReference type="ARBA" id="ARBA00036823"/>
    </source>
</evidence>
<evidence type="ECO:0000256" key="2">
    <source>
        <dbReference type="ARBA" id="ARBA00005851"/>
    </source>
</evidence>
<feature type="region of interest" description="Disordered" evidence="13">
    <location>
        <begin position="181"/>
        <end position="232"/>
    </location>
</feature>
<evidence type="ECO:0000256" key="5">
    <source>
        <dbReference type="ARBA" id="ARBA00023235"/>
    </source>
</evidence>
<dbReference type="EC" id="5.3.2.1" evidence="9"/>
<dbReference type="Pfam" id="PF01187">
    <property type="entry name" value="MIF"/>
    <property type="match status" value="1"/>
</dbReference>
<evidence type="ECO:0000256" key="13">
    <source>
        <dbReference type="SAM" id="MobiDB-lite"/>
    </source>
</evidence>
<organism evidence="14 15">
    <name type="scientific">Escovopsis weberi</name>
    <dbReference type="NCBI Taxonomy" id="150374"/>
    <lineage>
        <taxon>Eukaryota</taxon>
        <taxon>Fungi</taxon>
        <taxon>Dikarya</taxon>
        <taxon>Ascomycota</taxon>
        <taxon>Pezizomycotina</taxon>
        <taxon>Sordariomycetes</taxon>
        <taxon>Hypocreomycetidae</taxon>
        <taxon>Hypocreales</taxon>
        <taxon>Hypocreaceae</taxon>
        <taxon>Escovopsis</taxon>
    </lineage>
</organism>
<dbReference type="Proteomes" id="UP000053831">
    <property type="component" value="Unassembled WGS sequence"/>
</dbReference>
<keyword evidence="4" id="KW-0964">Secreted</keyword>
<comment type="similarity">
    <text evidence="2">Belongs to the MIF family.</text>
</comment>
<dbReference type="EC" id="5.3.3.12" evidence="8"/>
<sequence length="257" mass="28406">MAVTKSKSLSKSNSQYFHSSLHERSGDVVGDLVRGEAMVMAELRTNVQIEDEFTFIVDFSQDLARRYNRPVDSIIVTVDHGKCMLFAGTMDPAYTLTISALPSEVQKVTNKRNTAVIQRYMEMALGVHSSRGFIRFIPVGEECVGWGGKTVLGRIGDAGGRVSPEPEERNDRRILKSISLRKAAPIEATPPATPSRTSNSHRFSSSTPPPSEMLPSRSLSSAAHNKPLRKKKSLMATFFRTAKYESDMATIPQDRDA</sequence>
<dbReference type="PANTHER" id="PTHR11954">
    <property type="entry name" value="D-DOPACHROME DECARBOXYLASE"/>
    <property type="match status" value="1"/>
</dbReference>
<reference evidence="14 15" key="1">
    <citation type="submission" date="2015-07" db="EMBL/GenBank/DDBJ databases">
        <title>The genome of the fungus Escovopsis weberi, a specialized disease agent of ant agriculture.</title>
        <authorList>
            <person name="de Man T.J."/>
            <person name="Stajich J.E."/>
            <person name="Kubicek C.P."/>
            <person name="Chenthamara K."/>
            <person name="Atanasova L."/>
            <person name="Druzhinina I.S."/>
            <person name="Birnbaum S."/>
            <person name="Barribeau S.M."/>
            <person name="Teiling C."/>
            <person name="Suen G."/>
            <person name="Currie C."/>
            <person name="Gerardo N.M."/>
        </authorList>
    </citation>
    <scope>NUCLEOTIDE SEQUENCE [LARGE SCALE GENOMIC DNA]</scope>
</reference>
<dbReference type="SUPFAM" id="SSF55331">
    <property type="entry name" value="Tautomerase/MIF"/>
    <property type="match status" value="1"/>
</dbReference>
<protein>
    <recommendedName>
        <fullName evidence="12">L-dopachrome isomerase</fullName>
        <ecNumber evidence="9">5.3.2.1</ecNumber>
        <ecNumber evidence="8">5.3.3.12</ecNumber>
    </recommendedName>
    <alternativeName>
        <fullName evidence="10">L-dopachrome tautomerase</fullName>
    </alternativeName>
    <alternativeName>
        <fullName evidence="11">Phenylpyruvate tautomerase</fullName>
    </alternativeName>
</protein>